<dbReference type="GO" id="GO:0004553">
    <property type="term" value="F:hydrolase activity, hydrolyzing O-glycosyl compounds"/>
    <property type="evidence" value="ECO:0007669"/>
    <property type="project" value="InterPro"/>
</dbReference>
<dbReference type="OrthoDB" id="2012278at2759"/>
<evidence type="ECO:0000313" key="2">
    <source>
        <dbReference type="Proteomes" id="UP000439903"/>
    </source>
</evidence>
<dbReference type="SUPFAM" id="SSF51011">
    <property type="entry name" value="Glycosyl hydrolase domain"/>
    <property type="match status" value="1"/>
</dbReference>
<accession>A0A8H4A1L3</accession>
<name>A0A8H4A1L3_GIGMA</name>
<dbReference type="InterPro" id="IPR013780">
    <property type="entry name" value="Glyco_hydro_b"/>
</dbReference>
<dbReference type="Gene3D" id="2.60.40.1180">
    <property type="entry name" value="Golgi alpha-mannosidase II"/>
    <property type="match status" value="1"/>
</dbReference>
<dbReference type="EMBL" id="WTPW01002038">
    <property type="protein sequence ID" value="KAF0400256.1"/>
    <property type="molecule type" value="Genomic_DNA"/>
</dbReference>
<dbReference type="PANTHER" id="PTHR42767">
    <property type="entry name" value="ENDO-BETA-1,6-GALACTANASE"/>
    <property type="match status" value="1"/>
</dbReference>
<keyword evidence="2" id="KW-1185">Reference proteome</keyword>
<dbReference type="InterPro" id="IPR039743">
    <property type="entry name" value="6GAL/EXGAL"/>
</dbReference>
<evidence type="ECO:0000313" key="1">
    <source>
        <dbReference type="EMBL" id="KAF0400256.1"/>
    </source>
</evidence>
<dbReference type="AlphaFoldDB" id="A0A8H4A1L3"/>
<comment type="caution">
    <text evidence="1">The sequence shown here is derived from an EMBL/GenBank/DDBJ whole genome shotgun (WGS) entry which is preliminary data.</text>
</comment>
<dbReference type="PANTHER" id="PTHR42767:SF1">
    <property type="entry name" value="ENDO-BETA-1,6-GALACTANASE-LIKE DOMAIN-CONTAINING PROTEIN"/>
    <property type="match status" value="1"/>
</dbReference>
<dbReference type="Proteomes" id="UP000439903">
    <property type="component" value="Unassembled WGS sequence"/>
</dbReference>
<reference evidence="1 2" key="1">
    <citation type="journal article" date="2019" name="Environ. Microbiol.">
        <title>At the nexus of three kingdoms: the genome of the mycorrhizal fungus Gigaspora margarita provides insights into plant, endobacterial and fungal interactions.</title>
        <authorList>
            <person name="Venice F."/>
            <person name="Ghignone S."/>
            <person name="Salvioli di Fossalunga A."/>
            <person name="Amselem J."/>
            <person name="Novero M."/>
            <person name="Xianan X."/>
            <person name="Sedzielewska Toro K."/>
            <person name="Morin E."/>
            <person name="Lipzen A."/>
            <person name="Grigoriev I.V."/>
            <person name="Henrissat B."/>
            <person name="Martin F.M."/>
            <person name="Bonfante P."/>
        </authorList>
    </citation>
    <scope>NUCLEOTIDE SEQUENCE [LARGE SCALE GENOMIC DNA]</scope>
    <source>
        <strain evidence="1 2">BEG34</strain>
    </source>
</reference>
<organism evidence="1 2">
    <name type="scientific">Gigaspora margarita</name>
    <dbReference type="NCBI Taxonomy" id="4874"/>
    <lineage>
        <taxon>Eukaryota</taxon>
        <taxon>Fungi</taxon>
        <taxon>Fungi incertae sedis</taxon>
        <taxon>Mucoromycota</taxon>
        <taxon>Glomeromycotina</taxon>
        <taxon>Glomeromycetes</taxon>
        <taxon>Diversisporales</taxon>
        <taxon>Gigasporaceae</taxon>
        <taxon>Gigaspora</taxon>
    </lineage>
</organism>
<proteinExistence type="predicted"/>
<sequence>MSKFLKFSLKEAPNGNDGNDYGLIGADFSNSTIPLDIRLSFYGFAQYTKFIRPGYQIISSNDDDTLAAQDANNKTLVLVCTNKNNAPDAWSINVSKFNISLFNVYRTSNDNETLKLLPNTWSITDGILIYESPANSITTFVFNVTQ</sequence>
<keyword evidence="1" id="KW-0378">Hydrolase</keyword>
<protein>
    <submittedName>
        <fullName evidence="1">O-Glycosyl hydrolase</fullName>
    </submittedName>
</protein>
<gene>
    <name evidence="1" type="ORF">F8M41_009573</name>
</gene>